<evidence type="ECO:0008006" key="8">
    <source>
        <dbReference type="Google" id="ProtNLM"/>
    </source>
</evidence>
<protein>
    <recommendedName>
        <fullName evidence="8">Alpha/beta-hydrolase</fullName>
    </recommendedName>
</protein>
<dbReference type="Pfam" id="PF00561">
    <property type="entry name" value="Abhydrolase_1"/>
    <property type="match status" value="1"/>
</dbReference>
<name>A0A8H3IFY9_9LECA</name>
<dbReference type="PANTHER" id="PTHR43248:SF25">
    <property type="entry name" value="AB HYDROLASE-1 DOMAIN-CONTAINING PROTEIN-RELATED"/>
    <property type="match status" value="1"/>
</dbReference>
<keyword evidence="3" id="KW-0812">Transmembrane</keyword>
<comment type="caution">
    <text evidence="6">The sequence shown here is derived from an EMBL/GenBank/DDBJ whole genome shotgun (WGS) entry which is preliminary data.</text>
</comment>
<proteinExistence type="inferred from homology"/>
<reference evidence="6" key="1">
    <citation type="submission" date="2021-03" db="EMBL/GenBank/DDBJ databases">
        <authorList>
            <person name="Tagirdzhanova G."/>
        </authorList>
    </citation>
    <scope>NUCLEOTIDE SEQUENCE</scope>
</reference>
<keyword evidence="7" id="KW-1185">Reference proteome</keyword>
<feature type="transmembrane region" description="Helical" evidence="3">
    <location>
        <begin position="21"/>
        <end position="37"/>
    </location>
</feature>
<evidence type="ECO:0000313" key="6">
    <source>
        <dbReference type="EMBL" id="CAF9914390.1"/>
    </source>
</evidence>
<dbReference type="EMBL" id="CAJPDQ010000009">
    <property type="protein sequence ID" value="CAF9914390.1"/>
    <property type="molecule type" value="Genomic_DNA"/>
</dbReference>
<evidence type="ECO:0000256" key="2">
    <source>
        <dbReference type="ARBA" id="ARBA00022801"/>
    </source>
</evidence>
<evidence type="ECO:0000259" key="5">
    <source>
        <dbReference type="Pfam" id="PF08386"/>
    </source>
</evidence>
<feature type="domain" description="Peptidase S33 tripeptidyl aminopeptidase-like C-terminal" evidence="5">
    <location>
        <begin position="436"/>
        <end position="524"/>
    </location>
</feature>
<dbReference type="SUPFAM" id="SSF53474">
    <property type="entry name" value="alpha/beta-Hydrolases"/>
    <property type="match status" value="1"/>
</dbReference>
<dbReference type="InterPro" id="IPR013595">
    <property type="entry name" value="Pept_S33_TAP-like_C"/>
</dbReference>
<dbReference type="PANTHER" id="PTHR43248">
    <property type="entry name" value="2-SUCCINYL-6-HYDROXY-2,4-CYCLOHEXADIENE-1-CARBOXYLATE SYNTHASE"/>
    <property type="match status" value="1"/>
</dbReference>
<keyword evidence="2" id="KW-0378">Hydrolase</keyword>
<keyword evidence="3" id="KW-1133">Transmembrane helix</keyword>
<dbReference type="Pfam" id="PF08386">
    <property type="entry name" value="Abhydrolase_4"/>
    <property type="match status" value="1"/>
</dbReference>
<evidence type="ECO:0000256" key="3">
    <source>
        <dbReference type="SAM" id="Phobius"/>
    </source>
</evidence>
<keyword evidence="3" id="KW-0472">Membrane</keyword>
<accession>A0A8H3IFY9</accession>
<feature type="domain" description="AB hydrolase-1" evidence="4">
    <location>
        <begin position="112"/>
        <end position="255"/>
    </location>
</feature>
<dbReference type="GO" id="GO:0016787">
    <property type="term" value="F:hydrolase activity"/>
    <property type="evidence" value="ECO:0007669"/>
    <property type="project" value="UniProtKB-KW"/>
</dbReference>
<gene>
    <name evidence="6" type="ORF">GOMPHAMPRED_008149</name>
</gene>
<evidence type="ECO:0000313" key="7">
    <source>
        <dbReference type="Proteomes" id="UP000664169"/>
    </source>
</evidence>
<dbReference type="InterPro" id="IPR051601">
    <property type="entry name" value="Serine_prot/Carboxylest_S33"/>
</dbReference>
<dbReference type="InterPro" id="IPR000073">
    <property type="entry name" value="AB_hydrolase_1"/>
</dbReference>
<evidence type="ECO:0000256" key="1">
    <source>
        <dbReference type="ARBA" id="ARBA00010088"/>
    </source>
</evidence>
<dbReference type="InterPro" id="IPR029058">
    <property type="entry name" value="AB_hydrolase_fold"/>
</dbReference>
<comment type="similarity">
    <text evidence="1">Belongs to the peptidase S33 family.</text>
</comment>
<evidence type="ECO:0000259" key="4">
    <source>
        <dbReference type="Pfam" id="PF00561"/>
    </source>
</evidence>
<dbReference type="Gene3D" id="3.40.50.1820">
    <property type="entry name" value="alpha/beta hydrolase"/>
    <property type="match status" value="1"/>
</dbReference>
<organism evidence="6 7">
    <name type="scientific">Gomphillus americanus</name>
    <dbReference type="NCBI Taxonomy" id="1940652"/>
    <lineage>
        <taxon>Eukaryota</taxon>
        <taxon>Fungi</taxon>
        <taxon>Dikarya</taxon>
        <taxon>Ascomycota</taxon>
        <taxon>Pezizomycotina</taxon>
        <taxon>Lecanoromycetes</taxon>
        <taxon>OSLEUM clade</taxon>
        <taxon>Ostropomycetidae</taxon>
        <taxon>Ostropales</taxon>
        <taxon>Graphidaceae</taxon>
        <taxon>Gomphilloideae</taxon>
        <taxon>Gomphillus</taxon>
    </lineage>
</organism>
<dbReference type="Proteomes" id="UP000664169">
    <property type="component" value="Unassembled WGS sequence"/>
</dbReference>
<dbReference type="OrthoDB" id="425534at2759"/>
<sequence length="561" mass="63202">MDGKSSFRLSIPDRQSMSRSIAYLTIIIVLCFLLYDYCWGPGYPTSPLDQHYAYKGEKITWKACGDIAGRKLECSRIDVPMDHFNLSKSGGFNLPVVRLRGDDGSKNLWVSPGGPGVSGVAFLHNRGEKLATIIGSRFHLITFDARGINGSRPQALCYPSTQVRKSLSIPEFQPIEYSPEVYAWTKNFVQGCRDTMSEHGLYINTPQTAADMNTVLDALGQHEMFFWGISYATALGQTYATIFPERSHRIVVDGVVSNFRWYEDPFSDSGSLQDAERVLYGFFEECMKAGNDCPLSVLADTAEELQDKVLSFAGKLKEPVSIYINRSQWGLLRSEDLIYTALFGALYSPATWWSVADRLNKLLQGNATEAFLAWGSKGPYADWLVDEALYFIANNDNPSGPDHWPQDRHEFLDLVRPLLNESLFSPAMHLSSYKRQQWLIPKTHDFRQKMNVKTAHPLLVLSTTWDPVTPFSTTGSVLAAFEGSQILELEGYGHTTFAMPSRCVAKHVRAFLYDGTLVEKHTKCKVDGPYFMRPDQDVPRFIDSDDEAIYRAQLQIARDGF</sequence>
<dbReference type="AlphaFoldDB" id="A0A8H3IFY9"/>